<dbReference type="Pfam" id="PF09822">
    <property type="entry name" value="ABC_transp_aux"/>
    <property type="match status" value="1"/>
</dbReference>
<dbReference type="SUPFAM" id="SSF52317">
    <property type="entry name" value="Class I glutamine amidotransferase-like"/>
    <property type="match status" value="1"/>
</dbReference>
<keyword evidence="1" id="KW-0812">Transmembrane</keyword>
<feature type="domain" description="DUF7088" evidence="3">
    <location>
        <begin position="45"/>
        <end position="114"/>
    </location>
</feature>
<accession>A0A3B0ZEV0</accession>
<dbReference type="InterPro" id="IPR019196">
    <property type="entry name" value="ABC_transp_unknown"/>
</dbReference>
<evidence type="ECO:0000256" key="1">
    <source>
        <dbReference type="SAM" id="Phobius"/>
    </source>
</evidence>
<evidence type="ECO:0000313" key="4">
    <source>
        <dbReference type="EMBL" id="VAW86693.1"/>
    </source>
</evidence>
<keyword evidence="1" id="KW-1133">Transmembrane helix</keyword>
<feature type="transmembrane region" description="Helical" evidence="1">
    <location>
        <begin position="12"/>
        <end position="32"/>
    </location>
</feature>
<dbReference type="EMBL" id="UOFP01000152">
    <property type="protein sequence ID" value="VAW86693.1"/>
    <property type="molecule type" value="Genomic_DNA"/>
</dbReference>
<name>A0A3B0ZEV0_9ZZZZ</name>
<protein>
    <submittedName>
        <fullName evidence="4">Gliding motility-associated ABC transporter substrate-binding protein GldG</fullName>
    </submittedName>
</protein>
<evidence type="ECO:0000259" key="3">
    <source>
        <dbReference type="Pfam" id="PF23357"/>
    </source>
</evidence>
<evidence type="ECO:0000259" key="2">
    <source>
        <dbReference type="Pfam" id="PF09822"/>
    </source>
</evidence>
<feature type="domain" description="ABC-type uncharacterised transport system" evidence="2">
    <location>
        <begin position="154"/>
        <end position="379"/>
    </location>
</feature>
<dbReference type="InterPro" id="IPR029062">
    <property type="entry name" value="Class_I_gatase-like"/>
</dbReference>
<dbReference type="Pfam" id="PF23357">
    <property type="entry name" value="DUF7088"/>
    <property type="match status" value="1"/>
</dbReference>
<sequence>MANRHPTKNQQRLQNLIFLVLFLAIIGLLAWLSTRYTLESDWTSNNRNTLSDASIALLATLDKPVKVVAFVREGSLSREAISELLSRYQRNRADIELSFTNPDTDPQAVREQGITLEGELVIHYGDKRENIKLLSEESITNALQRLARIDERWIVFLAGHGERDPLGEANFHIGEWGENLQQKGFQLQRINLGTQPEIPTNTAVLVIADPQTPLLPGEITMVQRYVEQGGNLLWLLEPGQQTNLQPLAEQLGIEIQQGTLVDPSGQLLGITDPRFALVSEYTQHPITAQMEALTLFPQAGGLLINEESPWQADVILTTLERSWLEQDEIVDRVDFNSGRDHPGPIILGLALTREIAEHQQRAVIIHDADFISNSYIGNGGNLNLGVNIINWLSHDDRFISIPTKISDDRHLELSTIEQGVIGFSFLLAIPGGLLLSGIGIWLTRRRR</sequence>
<dbReference type="InterPro" id="IPR055396">
    <property type="entry name" value="DUF7088"/>
</dbReference>
<gene>
    <name evidence="4" type="ORF">MNBD_GAMMA18-359</name>
</gene>
<feature type="transmembrane region" description="Helical" evidence="1">
    <location>
        <begin position="420"/>
        <end position="442"/>
    </location>
</feature>
<reference evidence="4" key="1">
    <citation type="submission" date="2018-06" db="EMBL/GenBank/DDBJ databases">
        <authorList>
            <person name="Zhirakovskaya E."/>
        </authorList>
    </citation>
    <scope>NUCLEOTIDE SEQUENCE</scope>
</reference>
<dbReference type="AlphaFoldDB" id="A0A3B0ZEV0"/>
<keyword evidence="1" id="KW-0472">Membrane</keyword>
<proteinExistence type="predicted"/>
<organism evidence="4">
    <name type="scientific">hydrothermal vent metagenome</name>
    <dbReference type="NCBI Taxonomy" id="652676"/>
    <lineage>
        <taxon>unclassified sequences</taxon>
        <taxon>metagenomes</taxon>
        <taxon>ecological metagenomes</taxon>
    </lineage>
</organism>